<gene>
    <name evidence="2" type="ORF">HUG17_8155</name>
</gene>
<feature type="transmembrane region" description="Helical" evidence="1">
    <location>
        <begin position="6"/>
        <end position="27"/>
    </location>
</feature>
<accession>A0A9D4SGE6</accession>
<keyword evidence="1" id="KW-0472">Membrane</keyword>
<reference evidence="2" key="1">
    <citation type="submission" date="2020-06" db="EMBL/GenBank/DDBJ databases">
        <authorList>
            <person name="Ji K."/>
            <person name="Li J."/>
        </authorList>
    </citation>
    <scope>NUCLEOTIDE SEQUENCE</scope>
    <source>
        <strain evidence="2">JKM2019</strain>
        <tissue evidence="2">Whole body</tissue>
    </source>
</reference>
<comment type="caution">
    <text evidence="2">The sequence shown here is derived from an EMBL/GenBank/DDBJ whole genome shotgun (WGS) entry which is preliminary data.</text>
</comment>
<feature type="transmembrane region" description="Helical" evidence="1">
    <location>
        <begin position="208"/>
        <end position="233"/>
    </location>
</feature>
<dbReference type="Proteomes" id="UP000828236">
    <property type="component" value="Unassembled WGS sequence"/>
</dbReference>
<dbReference type="AlphaFoldDB" id="A0A9D4SGE6"/>
<dbReference type="EMBL" id="SDOV01000005">
    <property type="protein sequence ID" value="KAH7640686.1"/>
    <property type="molecule type" value="Genomic_DNA"/>
</dbReference>
<proteinExistence type="predicted"/>
<sequence length="315" mass="37364">MEPVLNLFLALCGLWIGYTYRVIYLIYPDKIWPIIHNIYIQRCSRYFLWPWMGPHHFKMVKGSKGPINCAHYVINKSNRFDQLWQHGMIIVDLAIIYINLSAVGIVATSSVRFHFDGPLSIVKLLRMLLFFVNCWKISALAYFMFNVLIIVNILLVLFTYITFVKFNQIKSMLADWCKRYRYQHSRILWRFMIEHSRVFIIVCQMNRIYLPILVATILVSMPSSIYLIGTLFIKSQDRPFLQKLIIFFMILQQWIGLFGCHVICAFYTKKIHQSGPPDLLRANPRIKFHSLPLQLKVNHYIEKIPYEKSLWIDLC</sequence>
<reference evidence="2" key="2">
    <citation type="journal article" date="2021" name="World Allergy Organ. J.">
        <title>Chromosome-level assembly of Dermatophagoides farinae genome and transcriptome reveals two novel allergens Der f 37 and Der f 39.</title>
        <authorList>
            <person name="Chen J."/>
            <person name="Cai Z."/>
            <person name="Fan D."/>
            <person name="Hu J."/>
            <person name="Hou Y."/>
            <person name="He Y."/>
            <person name="Zhang Z."/>
            <person name="Zhao Z."/>
            <person name="Gao P."/>
            <person name="Hu W."/>
            <person name="Sun J."/>
            <person name="Li J."/>
            <person name="Ji K."/>
        </authorList>
    </citation>
    <scope>NUCLEOTIDE SEQUENCE</scope>
    <source>
        <strain evidence="2">JKM2019</strain>
    </source>
</reference>
<evidence type="ECO:0000256" key="1">
    <source>
        <dbReference type="SAM" id="Phobius"/>
    </source>
</evidence>
<keyword evidence="1" id="KW-1133">Transmembrane helix</keyword>
<feature type="transmembrane region" description="Helical" evidence="1">
    <location>
        <begin position="135"/>
        <end position="163"/>
    </location>
</feature>
<feature type="transmembrane region" description="Helical" evidence="1">
    <location>
        <begin position="89"/>
        <end position="115"/>
    </location>
</feature>
<evidence type="ECO:0000313" key="2">
    <source>
        <dbReference type="EMBL" id="KAH7640686.1"/>
    </source>
</evidence>
<organism evidence="2">
    <name type="scientific">Dermatophagoides farinae</name>
    <name type="common">American house dust mite</name>
    <dbReference type="NCBI Taxonomy" id="6954"/>
    <lineage>
        <taxon>Eukaryota</taxon>
        <taxon>Metazoa</taxon>
        <taxon>Ecdysozoa</taxon>
        <taxon>Arthropoda</taxon>
        <taxon>Chelicerata</taxon>
        <taxon>Arachnida</taxon>
        <taxon>Acari</taxon>
        <taxon>Acariformes</taxon>
        <taxon>Sarcoptiformes</taxon>
        <taxon>Astigmata</taxon>
        <taxon>Psoroptidia</taxon>
        <taxon>Analgoidea</taxon>
        <taxon>Pyroglyphidae</taxon>
        <taxon>Dermatophagoidinae</taxon>
        <taxon>Dermatophagoides</taxon>
    </lineage>
</organism>
<protein>
    <submittedName>
        <fullName evidence="2">Uncharacterized protein</fullName>
    </submittedName>
</protein>
<keyword evidence="1" id="KW-0812">Transmembrane</keyword>
<name>A0A9D4SGE6_DERFA</name>
<feature type="transmembrane region" description="Helical" evidence="1">
    <location>
        <begin position="245"/>
        <end position="267"/>
    </location>
</feature>